<dbReference type="Proteomes" id="UP000187609">
    <property type="component" value="Unassembled WGS sequence"/>
</dbReference>
<sequence>MVLLSGLLPNPKLESSVLSISLNTCWMVYMIPLGLSGATSVRVSNELGVGRPQAARLAACTAVFLVATEGIVAAIILISVRKLWGYCYSTEEEVVGYVAEMLVLIAGSHFLDGIQSVLSGLSKFIIHKIPIAMFQESELCFLVC</sequence>
<dbReference type="SMR" id="A0A1J6K225"/>
<dbReference type="GO" id="GO:0015297">
    <property type="term" value="F:antiporter activity"/>
    <property type="evidence" value="ECO:0007669"/>
    <property type="project" value="InterPro"/>
</dbReference>
<reference evidence="3" key="1">
    <citation type="submission" date="2016-11" db="EMBL/GenBank/DDBJ databases">
        <title>The genome of Nicotiana attenuata.</title>
        <authorList>
            <person name="Xu S."/>
            <person name="Brockmoeller T."/>
            <person name="Gaquerel E."/>
            <person name="Navarro A."/>
            <person name="Kuhl H."/>
            <person name="Gase K."/>
            <person name="Ling Z."/>
            <person name="Zhou W."/>
            <person name="Kreitzer C."/>
            <person name="Stanke M."/>
            <person name="Tang H."/>
            <person name="Lyons E."/>
            <person name="Pandey P."/>
            <person name="Pandey S.P."/>
            <person name="Timmermann B."/>
            <person name="Baldwin I.T."/>
        </authorList>
    </citation>
    <scope>NUCLEOTIDE SEQUENCE [LARGE SCALE GENOMIC DNA]</scope>
    <source>
        <strain evidence="3">UT</strain>
    </source>
</reference>
<dbReference type="GO" id="GO:0042910">
    <property type="term" value="F:xenobiotic transmembrane transporter activity"/>
    <property type="evidence" value="ECO:0007669"/>
    <property type="project" value="InterPro"/>
</dbReference>
<dbReference type="InterPro" id="IPR002528">
    <property type="entry name" value="MATE_fam"/>
</dbReference>
<dbReference type="EMBL" id="MJEQ01009411">
    <property type="protein sequence ID" value="OIT19184.1"/>
    <property type="molecule type" value="Genomic_DNA"/>
</dbReference>
<keyword evidence="2" id="KW-1133">Transmembrane helix</keyword>
<accession>A0A1J6K225</accession>
<dbReference type="GO" id="GO:0016020">
    <property type="term" value="C:membrane"/>
    <property type="evidence" value="ECO:0007669"/>
    <property type="project" value="InterPro"/>
</dbReference>
<keyword evidence="4" id="KW-1185">Reference proteome</keyword>
<feature type="transmembrane region" description="Helical" evidence="2">
    <location>
        <begin position="20"/>
        <end position="43"/>
    </location>
</feature>
<keyword evidence="2" id="KW-0472">Membrane</keyword>
<evidence type="ECO:0000256" key="1">
    <source>
        <dbReference type="ARBA" id="ARBA00010199"/>
    </source>
</evidence>
<name>A0A1J6K225_NICAT</name>
<dbReference type="OMA" id="WIFEIFI"/>
<dbReference type="PANTHER" id="PTHR11206">
    <property type="entry name" value="MULTIDRUG RESISTANCE PROTEIN"/>
    <property type="match status" value="1"/>
</dbReference>
<dbReference type="AlphaFoldDB" id="A0A1J6K225"/>
<organism evidence="3 4">
    <name type="scientific">Nicotiana attenuata</name>
    <name type="common">Coyote tobacco</name>
    <dbReference type="NCBI Taxonomy" id="49451"/>
    <lineage>
        <taxon>Eukaryota</taxon>
        <taxon>Viridiplantae</taxon>
        <taxon>Streptophyta</taxon>
        <taxon>Embryophyta</taxon>
        <taxon>Tracheophyta</taxon>
        <taxon>Spermatophyta</taxon>
        <taxon>Magnoliopsida</taxon>
        <taxon>eudicotyledons</taxon>
        <taxon>Gunneridae</taxon>
        <taxon>Pentapetalae</taxon>
        <taxon>asterids</taxon>
        <taxon>lamiids</taxon>
        <taxon>Solanales</taxon>
        <taxon>Solanaceae</taxon>
        <taxon>Nicotianoideae</taxon>
        <taxon>Nicotianeae</taxon>
        <taxon>Nicotiana</taxon>
    </lineage>
</organism>
<comment type="caution">
    <text evidence="3">The sequence shown here is derived from an EMBL/GenBank/DDBJ whole genome shotgun (WGS) entry which is preliminary data.</text>
</comment>
<evidence type="ECO:0000313" key="4">
    <source>
        <dbReference type="Proteomes" id="UP000187609"/>
    </source>
</evidence>
<comment type="similarity">
    <text evidence="1">Belongs to the multi antimicrobial extrusion (MATE) (TC 2.A.66.1) family.</text>
</comment>
<gene>
    <name evidence="3" type="primary">DTX16_2</name>
    <name evidence="3" type="ORF">A4A49_53790</name>
</gene>
<feature type="transmembrane region" description="Helical" evidence="2">
    <location>
        <begin position="55"/>
        <end position="78"/>
    </location>
</feature>
<dbReference type="Gramene" id="OIT19184">
    <property type="protein sequence ID" value="OIT19184"/>
    <property type="gene ID" value="A4A49_53790"/>
</dbReference>
<keyword evidence="2" id="KW-0812">Transmembrane</keyword>
<dbReference type="Pfam" id="PF01554">
    <property type="entry name" value="MatE"/>
    <property type="match status" value="1"/>
</dbReference>
<protein>
    <submittedName>
        <fullName evidence="3">Protein detoxification 16</fullName>
    </submittedName>
</protein>
<proteinExistence type="inferred from homology"/>
<evidence type="ECO:0000313" key="3">
    <source>
        <dbReference type="EMBL" id="OIT19184.1"/>
    </source>
</evidence>
<evidence type="ECO:0000256" key="2">
    <source>
        <dbReference type="SAM" id="Phobius"/>
    </source>
</evidence>